<keyword evidence="1" id="KW-0479">Metal-binding</keyword>
<feature type="compositionally biased region" description="Basic and acidic residues" evidence="5">
    <location>
        <begin position="596"/>
        <end position="621"/>
    </location>
</feature>
<dbReference type="EMBL" id="SHOA02000001">
    <property type="protein sequence ID" value="TDH72820.1"/>
    <property type="molecule type" value="Genomic_DNA"/>
</dbReference>
<gene>
    <name evidence="7" type="ORF">CCR75_000511</name>
</gene>
<evidence type="ECO:0000256" key="4">
    <source>
        <dbReference type="PROSITE-ProRule" id="PRU00091"/>
    </source>
</evidence>
<evidence type="ECO:0000256" key="3">
    <source>
        <dbReference type="ARBA" id="ARBA00022833"/>
    </source>
</evidence>
<dbReference type="SUPFAM" id="SSF57903">
    <property type="entry name" value="FYVE/PHD zinc finger"/>
    <property type="match status" value="1"/>
</dbReference>
<dbReference type="GO" id="GO:0008270">
    <property type="term" value="F:zinc ion binding"/>
    <property type="evidence" value="ECO:0007669"/>
    <property type="project" value="UniProtKB-KW"/>
</dbReference>
<dbReference type="AlphaFoldDB" id="A0A976NYN1"/>
<dbReference type="SMART" id="SM00064">
    <property type="entry name" value="FYVE"/>
    <property type="match status" value="1"/>
</dbReference>
<organism evidence="7 8">
    <name type="scientific">Bremia lactucae</name>
    <name type="common">Lettuce downy mildew</name>
    <dbReference type="NCBI Taxonomy" id="4779"/>
    <lineage>
        <taxon>Eukaryota</taxon>
        <taxon>Sar</taxon>
        <taxon>Stramenopiles</taxon>
        <taxon>Oomycota</taxon>
        <taxon>Peronosporomycetes</taxon>
        <taxon>Peronosporales</taxon>
        <taxon>Peronosporaceae</taxon>
        <taxon>Bremia</taxon>
    </lineage>
</organism>
<evidence type="ECO:0000256" key="5">
    <source>
        <dbReference type="SAM" id="MobiDB-lite"/>
    </source>
</evidence>
<dbReference type="Gene3D" id="3.30.450.40">
    <property type="match status" value="1"/>
</dbReference>
<keyword evidence="3" id="KW-0862">Zinc</keyword>
<dbReference type="RefSeq" id="XP_067822319.1">
    <property type="nucleotide sequence ID" value="XM_067958618.1"/>
</dbReference>
<dbReference type="InterPro" id="IPR029016">
    <property type="entry name" value="GAF-like_dom_sf"/>
</dbReference>
<keyword evidence="2 4" id="KW-0863">Zinc-finger</keyword>
<name>A0A976NYN1_BRELC</name>
<evidence type="ECO:0000256" key="2">
    <source>
        <dbReference type="ARBA" id="ARBA00022771"/>
    </source>
</evidence>
<dbReference type="GeneID" id="94344289"/>
<dbReference type="PANTHER" id="PTHR43102:SF2">
    <property type="entry name" value="GAF DOMAIN-CONTAINING PROTEIN"/>
    <property type="match status" value="1"/>
</dbReference>
<dbReference type="Pfam" id="PF01363">
    <property type="entry name" value="FYVE"/>
    <property type="match status" value="1"/>
</dbReference>
<keyword evidence="8" id="KW-1185">Reference proteome</keyword>
<dbReference type="PANTHER" id="PTHR43102">
    <property type="entry name" value="SLR1143 PROTEIN"/>
    <property type="match status" value="1"/>
</dbReference>
<evidence type="ECO:0000259" key="6">
    <source>
        <dbReference type="PROSITE" id="PS50178"/>
    </source>
</evidence>
<dbReference type="InterPro" id="IPR013083">
    <property type="entry name" value="Znf_RING/FYVE/PHD"/>
</dbReference>
<proteinExistence type="predicted"/>
<dbReference type="Gene3D" id="3.30.40.10">
    <property type="entry name" value="Zinc/RING finger domain, C3HC4 (zinc finger)"/>
    <property type="match status" value="1"/>
</dbReference>
<feature type="compositionally biased region" description="Low complexity" evidence="5">
    <location>
        <begin position="622"/>
        <end position="633"/>
    </location>
</feature>
<dbReference type="InterPro" id="IPR017455">
    <property type="entry name" value="Znf_FYVE-rel"/>
</dbReference>
<feature type="region of interest" description="Disordered" evidence="5">
    <location>
        <begin position="582"/>
        <end position="639"/>
    </location>
</feature>
<dbReference type="KEGG" id="blac:94344289"/>
<protein>
    <recommendedName>
        <fullName evidence="6">FYVE-type domain-containing protein</fullName>
    </recommendedName>
</protein>
<sequence>MSDSGTLICFNTQRKRKAPAVQIMYYLEGGLLMINNLLQTDVWVNDEYRTHCSVCIQQFLPLRRRHHCRTCGEVVCGGCSSQHAIRLTDMNVQCETRVCTFCIIRATDASIKANEAALNETSVACPRLSTVCVMSLAAPPAVRRQKRISPHCENLNLMEGDTAQQRPQHVATEKSARLKVARHATLQIVQDDPTMNLLVGIVSRTLLCPGAFIGTMEDSVLWVKASVGLDDHVKNILSDNSVCLYTLMQDTTVIIEDTYAENPFIGGDKVIGSTFVRFFAGTPIRVQGHGIGVVCAFDTEPHSRTTDAMKCNLEAVAKIVSEVFEQRVAAENAEEIDRQGNFQQLETETDHHIDVLHSSRHKTNRHGPDVAHSSAYLPSQYAKNIPMAMDFFIQLQRSAWAELRIPSESSTNKTMRTFELLDSKHQFTRSVMKIVADCYSIVSELLDYEDAHLYQYLFSRVSSRRKLSRQTWVDCVNLHPSFGTISAEQLQVVTHHREYPDGSNVIVAMIATAAIDVSECGLLFGFFIAPSDHNNELNSVNVSCITALSNENHPQYFNLSLELLRQLNEKISMPRFVRLPSEMGTSTTSSISQEKVLSDSDRRHIWKENQESKHDRNESKRSYVSSNTSATSSRGETSEQYVPAGNYAAQVSPYDFTHVTHLDTNEQLLLDLLEKTLSTQEILAERQHEMDSVITKHELQLKRISSAVSRVESMLRDVKVSKSRR</sequence>
<comment type="caution">
    <text evidence="7">The sequence shown here is derived from an EMBL/GenBank/DDBJ whole genome shotgun (WGS) entry which is preliminary data.</text>
</comment>
<feature type="domain" description="FYVE-type" evidence="6">
    <location>
        <begin position="46"/>
        <end position="107"/>
    </location>
</feature>
<evidence type="ECO:0000313" key="8">
    <source>
        <dbReference type="Proteomes" id="UP000294530"/>
    </source>
</evidence>
<dbReference type="InterPro" id="IPR000306">
    <property type="entry name" value="Znf_FYVE"/>
</dbReference>
<dbReference type="SUPFAM" id="SSF55781">
    <property type="entry name" value="GAF domain-like"/>
    <property type="match status" value="1"/>
</dbReference>
<dbReference type="OrthoDB" id="10018316at2759"/>
<dbReference type="Proteomes" id="UP000294530">
    <property type="component" value="Unassembled WGS sequence"/>
</dbReference>
<dbReference type="InterPro" id="IPR011011">
    <property type="entry name" value="Znf_FYVE_PHD"/>
</dbReference>
<reference evidence="7 8" key="1">
    <citation type="journal article" date="2021" name="Genome Biol.">
        <title>AFLAP: assembly-free linkage analysis pipeline using k-mers from genome sequencing data.</title>
        <authorList>
            <person name="Fletcher K."/>
            <person name="Zhang L."/>
            <person name="Gil J."/>
            <person name="Han R."/>
            <person name="Cavanaugh K."/>
            <person name="Michelmore R."/>
        </authorList>
    </citation>
    <scope>NUCLEOTIDE SEQUENCE [LARGE SCALE GENOMIC DNA]</scope>
    <source>
        <strain evidence="7 8">SF5</strain>
    </source>
</reference>
<dbReference type="PROSITE" id="PS50178">
    <property type="entry name" value="ZF_FYVE"/>
    <property type="match status" value="1"/>
</dbReference>
<evidence type="ECO:0000256" key="1">
    <source>
        <dbReference type="ARBA" id="ARBA00022723"/>
    </source>
</evidence>
<feature type="compositionally biased region" description="Polar residues" evidence="5">
    <location>
        <begin position="583"/>
        <end position="595"/>
    </location>
</feature>
<accession>A0A976NYN1</accession>
<evidence type="ECO:0000313" key="7">
    <source>
        <dbReference type="EMBL" id="TDH72820.1"/>
    </source>
</evidence>